<dbReference type="Proteomes" id="UP001369958">
    <property type="component" value="Chromosome"/>
</dbReference>
<dbReference type="SUPFAM" id="SSF46626">
    <property type="entry name" value="Cytochrome c"/>
    <property type="match status" value="2"/>
</dbReference>
<evidence type="ECO:0000256" key="5">
    <source>
        <dbReference type="ARBA" id="ARBA00023004"/>
    </source>
</evidence>
<keyword evidence="8" id="KW-0472">Membrane</keyword>
<evidence type="ECO:0000256" key="1">
    <source>
        <dbReference type="ARBA" id="ARBA00022448"/>
    </source>
</evidence>
<evidence type="ECO:0000256" key="2">
    <source>
        <dbReference type="ARBA" id="ARBA00022617"/>
    </source>
</evidence>
<feature type="region of interest" description="Disordered" evidence="7">
    <location>
        <begin position="174"/>
        <end position="194"/>
    </location>
</feature>
<dbReference type="PRINTS" id="PR00604">
    <property type="entry name" value="CYTCHRMECIAB"/>
</dbReference>
<feature type="domain" description="Cytochrome c" evidence="9">
    <location>
        <begin position="70"/>
        <end position="173"/>
    </location>
</feature>
<feature type="compositionally biased region" description="Polar residues" evidence="7">
    <location>
        <begin position="366"/>
        <end position="378"/>
    </location>
</feature>
<keyword evidence="11" id="KW-1185">Reference proteome</keyword>
<feature type="transmembrane region" description="Helical" evidence="8">
    <location>
        <begin position="9"/>
        <end position="27"/>
    </location>
</feature>
<feature type="region of interest" description="Disordered" evidence="7">
    <location>
        <begin position="320"/>
        <end position="400"/>
    </location>
</feature>
<evidence type="ECO:0000313" key="11">
    <source>
        <dbReference type="Proteomes" id="UP001369958"/>
    </source>
</evidence>
<keyword evidence="4" id="KW-0249">Electron transport</keyword>
<accession>A0ABZ2I0W2</accession>
<dbReference type="PROSITE" id="PS51007">
    <property type="entry name" value="CYTC"/>
    <property type="match status" value="2"/>
</dbReference>
<proteinExistence type="predicted"/>
<evidence type="ECO:0000313" key="10">
    <source>
        <dbReference type="EMBL" id="WWT32548.1"/>
    </source>
</evidence>
<dbReference type="InterPro" id="IPR036909">
    <property type="entry name" value="Cyt_c-like_dom_sf"/>
</dbReference>
<keyword evidence="5 6" id="KW-0408">Iron</keyword>
<sequence>MNSFELNKIFGAILGTLVFVMGVGFIADEIYAPIEGRGASYDLPEPAAEGEGGGEEAPEVPSIAARMQTASAEEGANLITRCQSCHDYSPANENRTGPGLYGVVGHPIASHEGFAYSDALAALGADGEIWDYEHLDGFLESPRDYAPGTKMSFAGLSNPEDRANLIAFLRENSDDPFPLPEAPAEDEAALAEGEGGDEAPVEDELTAALAAVTPEDGEALIVRCQACHDYSPANANRVGPGIHNVVGADIAHHEGYSYSDALASLGAEGETWTPENLSAFLESPADFAPGTRMSFPGLANVEDRAALIVFLNSISDDPIDLGGSDATEDAPADQPVLDEVEQLNLEESAEGDDPVVIDAEEPQVDPTPQSEDASSGQGQPAGDTVEGAAGSDNAPETTAN</sequence>
<keyword evidence="8" id="KW-0812">Transmembrane</keyword>
<dbReference type="Gene3D" id="1.10.760.10">
    <property type="entry name" value="Cytochrome c-like domain"/>
    <property type="match status" value="2"/>
</dbReference>
<evidence type="ECO:0000256" key="3">
    <source>
        <dbReference type="ARBA" id="ARBA00022723"/>
    </source>
</evidence>
<reference evidence="10 11" key="1">
    <citation type="submission" date="2024-02" db="EMBL/GenBank/DDBJ databases">
        <title>Complete genome sequence of Pelagibacterium nitratireducens ZH15.</title>
        <authorList>
            <person name="Zhao L.H."/>
        </authorList>
    </citation>
    <scope>NUCLEOTIDE SEQUENCE [LARGE SCALE GENOMIC DNA]</scope>
    <source>
        <strain evidence="10 11">ZH15</strain>
    </source>
</reference>
<dbReference type="InterPro" id="IPR002327">
    <property type="entry name" value="Cyt_c_1A/1B"/>
</dbReference>
<feature type="compositionally biased region" description="Acidic residues" evidence="7">
    <location>
        <begin position="326"/>
        <end position="341"/>
    </location>
</feature>
<evidence type="ECO:0000259" key="9">
    <source>
        <dbReference type="PROSITE" id="PS51007"/>
    </source>
</evidence>
<keyword evidence="2 6" id="KW-0349">Heme</keyword>
<dbReference type="InterPro" id="IPR009056">
    <property type="entry name" value="Cyt_c-like_dom"/>
</dbReference>
<evidence type="ECO:0000256" key="6">
    <source>
        <dbReference type="PROSITE-ProRule" id="PRU00433"/>
    </source>
</evidence>
<feature type="domain" description="Cytochrome c" evidence="9">
    <location>
        <begin position="212"/>
        <end position="315"/>
    </location>
</feature>
<dbReference type="RefSeq" id="WP_338607973.1">
    <property type="nucleotide sequence ID" value="NZ_CP146275.1"/>
</dbReference>
<feature type="compositionally biased region" description="Acidic residues" evidence="7">
    <location>
        <begin position="347"/>
        <end position="363"/>
    </location>
</feature>
<keyword evidence="1" id="KW-0813">Transport</keyword>
<feature type="compositionally biased region" description="Acidic residues" evidence="7">
    <location>
        <begin position="183"/>
        <end position="194"/>
    </location>
</feature>
<organism evidence="10 11">
    <name type="scientific">Pelagibacterium nitratireducens</name>
    <dbReference type="NCBI Taxonomy" id="1046114"/>
    <lineage>
        <taxon>Bacteria</taxon>
        <taxon>Pseudomonadati</taxon>
        <taxon>Pseudomonadota</taxon>
        <taxon>Alphaproteobacteria</taxon>
        <taxon>Hyphomicrobiales</taxon>
        <taxon>Devosiaceae</taxon>
        <taxon>Pelagibacterium</taxon>
    </lineage>
</organism>
<evidence type="ECO:0000256" key="7">
    <source>
        <dbReference type="SAM" id="MobiDB-lite"/>
    </source>
</evidence>
<protein>
    <submittedName>
        <fullName evidence="10">Cytochrome c family protein</fullName>
    </submittedName>
</protein>
<name>A0ABZ2I0W2_9HYPH</name>
<evidence type="ECO:0000256" key="8">
    <source>
        <dbReference type="SAM" id="Phobius"/>
    </source>
</evidence>
<keyword evidence="3 6" id="KW-0479">Metal-binding</keyword>
<evidence type="ECO:0000256" key="4">
    <source>
        <dbReference type="ARBA" id="ARBA00022982"/>
    </source>
</evidence>
<dbReference type="EMBL" id="CP146275">
    <property type="protein sequence ID" value="WWT32548.1"/>
    <property type="molecule type" value="Genomic_DNA"/>
</dbReference>
<gene>
    <name evidence="10" type="ORF">V6617_16300</name>
</gene>
<dbReference type="PANTHER" id="PTHR11961">
    <property type="entry name" value="CYTOCHROME C"/>
    <property type="match status" value="1"/>
</dbReference>
<keyword evidence="8" id="KW-1133">Transmembrane helix</keyword>